<dbReference type="InterPro" id="IPR041469">
    <property type="entry name" value="Subtilisin-like_FN3"/>
</dbReference>
<evidence type="ECO:0000256" key="8">
    <source>
        <dbReference type="SAM" id="MobiDB-lite"/>
    </source>
</evidence>
<keyword evidence="13" id="KW-1185">Reference proteome</keyword>
<name>A0AB40BLF7_DIOCR</name>
<dbReference type="GeneID" id="120263487"/>
<dbReference type="Gene3D" id="2.60.40.2310">
    <property type="match status" value="1"/>
</dbReference>
<dbReference type="Gene3D" id="3.50.30.30">
    <property type="match status" value="1"/>
</dbReference>
<evidence type="ECO:0000256" key="1">
    <source>
        <dbReference type="ARBA" id="ARBA00011073"/>
    </source>
</evidence>
<dbReference type="InterPro" id="IPR015500">
    <property type="entry name" value="Peptidase_S8_subtilisin-rel"/>
</dbReference>
<evidence type="ECO:0000256" key="5">
    <source>
        <dbReference type="ARBA" id="ARBA00022825"/>
    </source>
</evidence>
<dbReference type="PROSITE" id="PS00138">
    <property type="entry name" value="SUBTILASE_SER"/>
    <property type="match status" value="1"/>
</dbReference>
<dbReference type="GO" id="GO:0006508">
    <property type="term" value="P:proteolysis"/>
    <property type="evidence" value="ECO:0007669"/>
    <property type="project" value="UniProtKB-KW"/>
</dbReference>
<feature type="compositionally biased region" description="Basic and acidic residues" evidence="8">
    <location>
        <begin position="193"/>
        <end position="205"/>
    </location>
</feature>
<dbReference type="Proteomes" id="UP001515500">
    <property type="component" value="Chromosome 1"/>
</dbReference>
<feature type="active site" description="Charge relay system" evidence="6 7">
    <location>
        <position position="204"/>
    </location>
</feature>
<dbReference type="InterPro" id="IPR000209">
    <property type="entry name" value="Peptidase_S8/S53_dom"/>
</dbReference>
<sequence>MAIAKMNSLFSLLFISFLLLGSQSYGEERKVYIVYMGGHTSEGVSSSSLSSHLGMLKKVLPSGVSATDKLVYNYGRSFKGFAARLTDDEVKKFSEMGEVVSVLPNTKLKLHTTRSWDFIGLTQNRTLRLPTESDVIVGVLDTGIWPESESFSDSGMSPPPSKWKGKCQTGGTNFTCNNKLIGARYYNSENDPSEIKSPRDVEGHGTHTSSTAAGRPVGDASYFGLAEGIARGAVPEARIAMYKVCWLSGCWSADILAAFDDAIADGVDIISVSLGSDFPSQYFEDPIAIGSYHAMKKGILTSNSAGNGGPFPISVSNYAPWSLTVAASSIDRKFVSNVVLGNGNTYIGISINNFNMGNSVYPLIYGGQAVNVSAGSTELISSYCIDGSMNTEKIEGNLVLCNYGDGDETIYNAKGLGMIMSVDDNLQDVAFSFMFPVTIITTDDAREILAYIKSTSNPVAVIKVSDEWSDPLAPTVVSFSSRGPNPITPDILKPDLTAPGVDIIASWSPMASPTGYEEDKRSVNFNIISGTSMSCPHVTGAAAYVKSFHPNWSPAAIKSALMTTAIPMDPRKNEDAEFAYGSGHINPVQAVDPGLVYDASAQDYITFLCAQGYNTTTLRQVTGDNSTCNGIGLGKAWNLNYPSFALSVPDGGYATGSFYRTVTNVGPPNSTYNAIVFSPANLTISVVPSTLTFSQVGEKKSFVVKVNGGRLFQQPIMSACITWFDGKHSVRSPLVVYTTILPFDMDTDVTALSSLGRPNLAHKKKGRIGGN</sequence>
<dbReference type="Pfam" id="PF17766">
    <property type="entry name" value="fn3_6"/>
    <property type="match status" value="1"/>
</dbReference>
<keyword evidence="3 9" id="KW-0732">Signal</keyword>
<feature type="active site" description="Charge relay system" evidence="6 7">
    <location>
        <position position="532"/>
    </location>
</feature>
<evidence type="ECO:0000313" key="13">
    <source>
        <dbReference type="Proteomes" id="UP001515500"/>
    </source>
</evidence>
<feature type="chain" id="PRO_5044267531" evidence="9">
    <location>
        <begin position="27"/>
        <end position="771"/>
    </location>
</feature>
<evidence type="ECO:0000256" key="4">
    <source>
        <dbReference type="ARBA" id="ARBA00022801"/>
    </source>
</evidence>
<dbReference type="InterPro" id="IPR034197">
    <property type="entry name" value="Peptidases_S8_3"/>
</dbReference>
<dbReference type="RefSeq" id="XP_039127379.1">
    <property type="nucleotide sequence ID" value="XM_039271445.1"/>
</dbReference>
<gene>
    <name evidence="14" type="primary">LOC120263487</name>
</gene>
<feature type="domain" description="Inhibitor I9" evidence="11">
    <location>
        <begin position="31"/>
        <end position="111"/>
    </location>
</feature>
<evidence type="ECO:0000256" key="2">
    <source>
        <dbReference type="ARBA" id="ARBA00022670"/>
    </source>
</evidence>
<dbReference type="InterPro" id="IPR037045">
    <property type="entry name" value="S8pro/Inhibitor_I9_sf"/>
</dbReference>
<proteinExistence type="inferred from homology"/>
<feature type="active site" description="Charge relay system" evidence="6 7">
    <location>
        <position position="141"/>
    </location>
</feature>
<reference evidence="14" key="2">
    <citation type="submission" date="2025-08" db="UniProtKB">
        <authorList>
            <consortium name="RefSeq"/>
        </authorList>
    </citation>
    <scope>IDENTIFICATION</scope>
</reference>
<protein>
    <submittedName>
        <fullName evidence="14">Subtilisin-like protease SBT4.3</fullName>
    </submittedName>
</protein>
<dbReference type="Pfam" id="PF00082">
    <property type="entry name" value="Peptidase_S8"/>
    <property type="match status" value="1"/>
</dbReference>
<evidence type="ECO:0000259" key="10">
    <source>
        <dbReference type="Pfam" id="PF00082"/>
    </source>
</evidence>
<feature type="signal peptide" evidence="9">
    <location>
        <begin position="1"/>
        <end position="26"/>
    </location>
</feature>
<dbReference type="InterPro" id="IPR045051">
    <property type="entry name" value="SBT"/>
</dbReference>
<evidence type="ECO:0000256" key="3">
    <source>
        <dbReference type="ARBA" id="ARBA00022729"/>
    </source>
</evidence>
<dbReference type="InterPro" id="IPR010259">
    <property type="entry name" value="S8pro/Inhibitor_I9"/>
</dbReference>
<dbReference type="PRINTS" id="PR00723">
    <property type="entry name" value="SUBTILISIN"/>
</dbReference>
<dbReference type="CDD" id="cd02120">
    <property type="entry name" value="PA_subtilisin_like"/>
    <property type="match status" value="1"/>
</dbReference>
<dbReference type="InterPro" id="IPR023828">
    <property type="entry name" value="Peptidase_S8_Ser-AS"/>
</dbReference>
<evidence type="ECO:0000256" key="9">
    <source>
        <dbReference type="SAM" id="SignalP"/>
    </source>
</evidence>
<dbReference type="CDD" id="cd04852">
    <property type="entry name" value="Peptidases_S8_3"/>
    <property type="match status" value="1"/>
</dbReference>
<keyword evidence="2 7" id="KW-0645">Protease</keyword>
<dbReference type="PANTHER" id="PTHR10795">
    <property type="entry name" value="PROPROTEIN CONVERTASE SUBTILISIN/KEXIN"/>
    <property type="match status" value="1"/>
</dbReference>
<evidence type="ECO:0000256" key="7">
    <source>
        <dbReference type="PROSITE-ProRule" id="PRU01240"/>
    </source>
</evidence>
<reference evidence="13" key="1">
    <citation type="submission" date="2025-05" db="UniProtKB">
        <authorList>
            <consortium name="RefSeq"/>
        </authorList>
    </citation>
    <scope>NUCLEOTIDE SEQUENCE [LARGE SCALE GENOMIC DNA]</scope>
</reference>
<keyword evidence="4 7" id="KW-0378">Hydrolase</keyword>
<dbReference type="PROSITE" id="PS51892">
    <property type="entry name" value="SUBTILASE"/>
    <property type="match status" value="1"/>
</dbReference>
<feature type="domain" description="Peptidase S8/S53" evidence="10">
    <location>
        <begin position="133"/>
        <end position="583"/>
    </location>
</feature>
<comment type="similarity">
    <text evidence="1 7">Belongs to the peptidase S8 family.</text>
</comment>
<evidence type="ECO:0000256" key="6">
    <source>
        <dbReference type="PIRSR" id="PIRSR615500-1"/>
    </source>
</evidence>
<dbReference type="Gene3D" id="3.40.50.200">
    <property type="entry name" value="Peptidase S8/S53 domain"/>
    <property type="match status" value="1"/>
</dbReference>
<accession>A0AB40BLF7</accession>
<dbReference type="Gene3D" id="3.30.70.80">
    <property type="entry name" value="Peptidase S8 propeptide/proteinase inhibitor I9"/>
    <property type="match status" value="1"/>
</dbReference>
<keyword evidence="5 7" id="KW-0720">Serine protease</keyword>
<dbReference type="GO" id="GO:0004252">
    <property type="term" value="F:serine-type endopeptidase activity"/>
    <property type="evidence" value="ECO:0007669"/>
    <property type="project" value="UniProtKB-UniRule"/>
</dbReference>
<dbReference type="Pfam" id="PF05922">
    <property type="entry name" value="Inhibitor_I9"/>
    <property type="match status" value="1"/>
</dbReference>
<evidence type="ECO:0000259" key="12">
    <source>
        <dbReference type="Pfam" id="PF17766"/>
    </source>
</evidence>
<evidence type="ECO:0000313" key="14">
    <source>
        <dbReference type="RefSeq" id="XP_039127379.1"/>
    </source>
</evidence>
<dbReference type="SUPFAM" id="SSF52743">
    <property type="entry name" value="Subtilisin-like"/>
    <property type="match status" value="1"/>
</dbReference>
<dbReference type="InterPro" id="IPR036852">
    <property type="entry name" value="Peptidase_S8/S53_dom_sf"/>
</dbReference>
<organism evidence="13 14">
    <name type="scientific">Dioscorea cayennensis subsp. rotundata</name>
    <name type="common">White Guinea yam</name>
    <name type="synonym">Dioscorea rotundata</name>
    <dbReference type="NCBI Taxonomy" id="55577"/>
    <lineage>
        <taxon>Eukaryota</taxon>
        <taxon>Viridiplantae</taxon>
        <taxon>Streptophyta</taxon>
        <taxon>Embryophyta</taxon>
        <taxon>Tracheophyta</taxon>
        <taxon>Spermatophyta</taxon>
        <taxon>Magnoliopsida</taxon>
        <taxon>Liliopsida</taxon>
        <taxon>Dioscoreales</taxon>
        <taxon>Dioscoreaceae</taxon>
        <taxon>Dioscorea</taxon>
    </lineage>
</organism>
<evidence type="ECO:0000259" key="11">
    <source>
        <dbReference type="Pfam" id="PF05922"/>
    </source>
</evidence>
<dbReference type="FunFam" id="3.30.70.80:FF:000002">
    <property type="entry name" value="Subtilisin-like protease SBT5.3"/>
    <property type="match status" value="1"/>
</dbReference>
<feature type="domain" description="Subtilisin-like protease fibronectin type-III" evidence="12">
    <location>
        <begin position="638"/>
        <end position="736"/>
    </location>
</feature>
<dbReference type="FunFam" id="3.40.50.200:FF:000006">
    <property type="entry name" value="Subtilisin-like protease SBT1.5"/>
    <property type="match status" value="1"/>
</dbReference>
<feature type="region of interest" description="Disordered" evidence="8">
    <location>
        <begin position="189"/>
        <end position="213"/>
    </location>
</feature>
<dbReference type="AlphaFoldDB" id="A0AB40BLF7"/>